<dbReference type="GO" id="GO:0051500">
    <property type="term" value="F:D-tyrosyl-tRNA(Tyr) deacylase activity"/>
    <property type="evidence" value="ECO:0007669"/>
    <property type="project" value="TreeGrafter"/>
</dbReference>
<dbReference type="FunFam" id="3.50.80.10:FF:000001">
    <property type="entry name" value="D-aminoacyl-tRNA deacylase"/>
    <property type="match status" value="1"/>
</dbReference>
<comment type="subunit">
    <text evidence="2">Homodimer.</text>
</comment>
<evidence type="ECO:0000313" key="4">
    <source>
        <dbReference type="Proteomes" id="UP000216454"/>
    </source>
</evidence>
<dbReference type="EMBL" id="MWWQ01000009">
    <property type="protein sequence ID" value="OZG51170.1"/>
    <property type="molecule type" value="Genomic_DNA"/>
</dbReference>
<keyword evidence="2" id="KW-0378">Hydrolase</keyword>
<protein>
    <recommendedName>
        <fullName evidence="2">D-aminoacyl-tRNA deacylase</fullName>
        <shortName evidence="2">DTD</shortName>
        <ecNumber evidence="2">3.1.1.96</ecNumber>
    </recommendedName>
    <alternativeName>
        <fullName evidence="2">Gly-tRNA(Ala) deacylase</fullName>
        <ecNumber evidence="2">3.1.1.-</ecNumber>
    </alternativeName>
</protein>
<reference evidence="3 4" key="1">
    <citation type="journal article" date="2017" name="BMC Genomics">
        <title>Comparative genomic and phylogenomic analyses of the Bifidobacteriaceae family.</title>
        <authorList>
            <person name="Lugli G.A."/>
            <person name="Milani C."/>
            <person name="Turroni F."/>
            <person name="Duranti S."/>
            <person name="Mancabelli L."/>
            <person name="Mangifesta M."/>
            <person name="Ferrario C."/>
            <person name="Modesto M."/>
            <person name="Mattarelli P."/>
            <person name="Jiri K."/>
            <person name="van Sinderen D."/>
            <person name="Ventura M."/>
        </authorList>
    </citation>
    <scope>NUCLEOTIDE SEQUENCE [LARGE SCALE GENOMIC DNA]</scope>
    <source>
        <strain evidence="3 4">DSM 24744</strain>
    </source>
</reference>
<dbReference type="NCBIfam" id="TIGR00256">
    <property type="entry name" value="D-aminoacyl-tRNA deacylase"/>
    <property type="match status" value="1"/>
</dbReference>
<dbReference type="PANTHER" id="PTHR10472">
    <property type="entry name" value="D-TYROSYL-TRNA TYR DEACYLASE"/>
    <property type="match status" value="1"/>
</dbReference>
<accession>A0A261EWC6</accession>
<comment type="similarity">
    <text evidence="1 2">Belongs to the DTD family.</text>
</comment>
<proteinExistence type="inferred from homology"/>
<dbReference type="EC" id="3.1.1.-" evidence="2"/>
<keyword evidence="2" id="KW-0963">Cytoplasm</keyword>
<dbReference type="InterPro" id="IPR003732">
    <property type="entry name" value="Daa-tRNA_deacyls_DTD"/>
</dbReference>
<comment type="domain">
    <text evidence="2">A Gly-cisPro motif from one monomer fits into the active site of the other monomer to allow specific chiral rejection of L-amino acids.</text>
</comment>
<evidence type="ECO:0000256" key="2">
    <source>
        <dbReference type="HAMAP-Rule" id="MF_00518"/>
    </source>
</evidence>
<dbReference type="GO" id="GO:0005737">
    <property type="term" value="C:cytoplasm"/>
    <property type="evidence" value="ECO:0007669"/>
    <property type="project" value="UniProtKB-SubCell"/>
</dbReference>
<dbReference type="GO" id="GO:0043908">
    <property type="term" value="F:Ser(Gly)-tRNA(Ala) hydrolase activity"/>
    <property type="evidence" value="ECO:0007669"/>
    <property type="project" value="UniProtKB-UniRule"/>
</dbReference>
<dbReference type="InterPro" id="IPR023509">
    <property type="entry name" value="DTD-like_sf"/>
</dbReference>
<organism evidence="3 4">
    <name type="scientific">Pseudoscardovia suis</name>
    <dbReference type="NCBI Taxonomy" id="987063"/>
    <lineage>
        <taxon>Bacteria</taxon>
        <taxon>Bacillati</taxon>
        <taxon>Actinomycetota</taxon>
        <taxon>Actinomycetes</taxon>
        <taxon>Bifidobacteriales</taxon>
        <taxon>Bifidobacteriaceae</taxon>
        <taxon>Pseudoscardovia</taxon>
    </lineage>
</organism>
<dbReference type="Pfam" id="PF02580">
    <property type="entry name" value="Tyr_Deacylase"/>
    <property type="match status" value="1"/>
</dbReference>
<comment type="function">
    <text evidence="2">An aminoacyl-tRNA editing enzyme that deacylates mischarged D-aminoacyl-tRNAs. Also deacylates mischarged glycyl-tRNA(Ala), protecting cells against glycine mischarging by AlaRS. Acts via tRNA-based rather than protein-based catalysis; rejects L-amino acids rather than detecting D-amino acids in the active site. By recycling D-aminoacyl-tRNA to D-amino acids and free tRNA molecules, this enzyme counteracts the toxicity associated with the formation of D-aminoacyl-tRNA entities in vivo and helps enforce protein L-homochirality.</text>
</comment>
<name>A0A261EWC6_9BIFI</name>
<comment type="subcellular location">
    <subcellularLocation>
        <location evidence="2">Cytoplasm</location>
    </subcellularLocation>
</comment>
<dbReference type="GO" id="GO:0000049">
    <property type="term" value="F:tRNA binding"/>
    <property type="evidence" value="ECO:0007669"/>
    <property type="project" value="UniProtKB-UniRule"/>
</dbReference>
<comment type="caution">
    <text evidence="3">The sequence shown here is derived from an EMBL/GenBank/DDBJ whole genome shotgun (WGS) entry which is preliminary data.</text>
</comment>
<comment type="catalytic activity">
    <reaction evidence="2">
        <text>glycyl-tRNA(Ala) + H2O = tRNA(Ala) + glycine + H(+)</text>
        <dbReference type="Rhea" id="RHEA:53744"/>
        <dbReference type="Rhea" id="RHEA-COMP:9657"/>
        <dbReference type="Rhea" id="RHEA-COMP:13640"/>
        <dbReference type="ChEBI" id="CHEBI:15377"/>
        <dbReference type="ChEBI" id="CHEBI:15378"/>
        <dbReference type="ChEBI" id="CHEBI:57305"/>
        <dbReference type="ChEBI" id="CHEBI:78442"/>
        <dbReference type="ChEBI" id="CHEBI:78522"/>
    </reaction>
</comment>
<dbReference type="Proteomes" id="UP000216454">
    <property type="component" value="Unassembled WGS sequence"/>
</dbReference>
<dbReference type="HAMAP" id="MF_00518">
    <property type="entry name" value="Deacylase_Dtd"/>
    <property type="match status" value="1"/>
</dbReference>
<keyword evidence="2" id="KW-0820">tRNA-binding</keyword>
<dbReference type="Gene3D" id="3.50.80.10">
    <property type="entry name" value="D-tyrosyl-tRNA(Tyr) deacylase"/>
    <property type="match status" value="1"/>
</dbReference>
<evidence type="ECO:0000256" key="1">
    <source>
        <dbReference type="ARBA" id="ARBA00009673"/>
    </source>
</evidence>
<dbReference type="SUPFAM" id="SSF69500">
    <property type="entry name" value="DTD-like"/>
    <property type="match status" value="1"/>
</dbReference>
<feature type="short sequence motif" description="Gly-cisPro motif, important for rejection of L-amino acids" evidence="2">
    <location>
        <begin position="159"/>
        <end position="160"/>
    </location>
</feature>
<comment type="catalytic activity">
    <reaction evidence="2">
        <text>a D-aminoacyl-tRNA + H2O = a tRNA + a D-alpha-amino acid + H(+)</text>
        <dbReference type="Rhea" id="RHEA:13953"/>
        <dbReference type="Rhea" id="RHEA-COMP:10123"/>
        <dbReference type="Rhea" id="RHEA-COMP:10124"/>
        <dbReference type="ChEBI" id="CHEBI:15377"/>
        <dbReference type="ChEBI" id="CHEBI:15378"/>
        <dbReference type="ChEBI" id="CHEBI:59871"/>
        <dbReference type="ChEBI" id="CHEBI:78442"/>
        <dbReference type="ChEBI" id="CHEBI:79333"/>
        <dbReference type="EC" id="3.1.1.96"/>
    </reaction>
</comment>
<sequence>MVGSEIGLRYSTGMRIVLQRVSEASVDVVDPATNQVDPTFEKQSIGAGYVLLVGVADTDGQREIDWLARKIVNLRVFEDSDGRMNESIAQHDGAILSISQFTLYGNIRKGNRPSFINAGEPEHAKRIWLAFNDALRAQGLTVKEGRFGAHMRVSLLNDGPVTLMIDTAELLGD</sequence>
<dbReference type="EC" id="3.1.1.96" evidence="2"/>
<gene>
    <name evidence="2" type="primary">dtd</name>
    <name evidence="3" type="ORF">PSSU_1107</name>
</gene>
<dbReference type="GO" id="GO:0019478">
    <property type="term" value="P:D-amino acid catabolic process"/>
    <property type="evidence" value="ECO:0007669"/>
    <property type="project" value="UniProtKB-UniRule"/>
</dbReference>
<keyword evidence="2" id="KW-0694">RNA-binding</keyword>
<dbReference type="AlphaFoldDB" id="A0A261EWC6"/>
<dbReference type="PANTHER" id="PTHR10472:SF5">
    <property type="entry name" value="D-AMINOACYL-TRNA DEACYLASE 1"/>
    <property type="match status" value="1"/>
</dbReference>
<evidence type="ECO:0000313" key="3">
    <source>
        <dbReference type="EMBL" id="OZG51170.1"/>
    </source>
</evidence>
<dbReference type="GO" id="GO:0106026">
    <property type="term" value="F:Gly-tRNA(Ala) deacylase activity"/>
    <property type="evidence" value="ECO:0007669"/>
    <property type="project" value="UniProtKB-UniRule"/>
</dbReference>
<keyword evidence="4" id="KW-1185">Reference proteome</keyword>